<dbReference type="InterPro" id="IPR000086">
    <property type="entry name" value="NUDIX_hydrolase_dom"/>
</dbReference>
<feature type="domain" description="Nudix hydrolase" evidence="4">
    <location>
        <begin position="12"/>
        <end position="141"/>
    </location>
</feature>
<accession>A0A9X2E2I0</accession>
<dbReference type="PANTHER" id="PTHR43046">
    <property type="entry name" value="GDP-MANNOSE MANNOSYL HYDROLASE"/>
    <property type="match status" value="1"/>
</dbReference>
<dbReference type="PANTHER" id="PTHR43046:SF12">
    <property type="entry name" value="GDP-MANNOSE MANNOSYL HYDROLASE"/>
    <property type="match status" value="1"/>
</dbReference>
<dbReference type="InterPro" id="IPR020084">
    <property type="entry name" value="NUDIX_hydrolase_CS"/>
</dbReference>
<gene>
    <name evidence="5" type="ORF">NDR86_06250</name>
</gene>
<dbReference type="PROSITE" id="PS51462">
    <property type="entry name" value="NUDIX"/>
    <property type="match status" value="1"/>
</dbReference>
<dbReference type="Proteomes" id="UP001139157">
    <property type="component" value="Unassembled WGS sequence"/>
</dbReference>
<evidence type="ECO:0000259" key="4">
    <source>
        <dbReference type="PROSITE" id="PS51462"/>
    </source>
</evidence>
<keyword evidence="6" id="KW-1185">Reference proteome</keyword>
<proteinExistence type="predicted"/>
<comment type="cofactor">
    <cofactor evidence="1">
        <name>Mg(2+)</name>
        <dbReference type="ChEBI" id="CHEBI:18420"/>
    </cofactor>
</comment>
<dbReference type="EMBL" id="JAMRXG010000002">
    <property type="protein sequence ID" value="MCM6773069.1"/>
    <property type="molecule type" value="Genomic_DNA"/>
</dbReference>
<dbReference type="InterPro" id="IPR015797">
    <property type="entry name" value="NUDIX_hydrolase-like_dom_sf"/>
</dbReference>
<name>A0A9X2E2I0_9NOCA</name>
<evidence type="ECO:0000256" key="1">
    <source>
        <dbReference type="ARBA" id="ARBA00001946"/>
    </source>
</evidence>
<organism evidence="5 6">
    <name type="scientific">Nocardia pulmonis</name>
    <dbReference type="NCBI Taxonomy" id="2951408"/>
    <lineage>
        <taxon>Bacteria</taxon>
        <taxon>Bacillati</taxon>
        <taxon>Actinomycetota</taxon>
        <taxon>Actinomycetes</taxon>
        <taxon>Mycobacteriales</taxon>
        <taxon>Nocardiaceae</taxon>
        <taxon>Nocardia</taxon>
    </lineage>
</organism>
<sequence length="158" mass="16897">MERAEYLAGLARKRVGAGVLFFDAAGRILLVEPTYKDHWEIPGGAVEADESPGAGAVREIEEELGLGFTPGPMLVVDWVAARGDKSEGLMFVFDGGTLSAERAATIALPADELRSWAWCDQEAAARRLPDLLARRVSAARRAREAGVTAYLENGSPVG</sequence>
<dbReference type="AlphaFoldDB" id="A0A9X2E2I0"/>
<evidence type="ECO:0000256" key="3">
    <source>
        <dbReference type="ARBA" id="ARBA00022842"/>
    </source>
</evidence>
<dbReference type="PROSITE" id="PS00893">
    <property type="entry name" value="NUDIX_BOX"/>
    <property type="match status" value="1"/>
</dbReference>
<comment type="caution">
    <text evidence="5">The sequence shown here is derived from an EMBL/GenBank/DDBJ whole genome shotgun (WGS) entry which is preliminary data.</text>
</comment>
<dbReference type="RefSeq" id="WP_251910054.1">
    <property type="nucleotide sequence ID" value="NZ_JAMRXG010000002.1"/>
</dbReference>
<evidence type="ECO:0000256" key="2">
    <source>
        <dbReference type="ARBA" id="ARBA00022801"/>
    </source>
</evidence>
<protein>
    <submittedName>
        <fullName evidence="5">NUDIX hydrolase</fullName>
    </submittedName>
</protein>
<dbReference type="SUPFAM" id="SSF55811">
    <property type="entry name" value="Nudix"/>
    <property type="match status" value="1"/>
</dbReference>
<evidence type="ECO:0000313" key="6">
    <source>
        <dbReference type="Proteomes" id="UP001139157"/>
    </source>
</evidence>
<evidence type="ECO:0000313" key="5">
    <source>
        <dbReference type="EMBL" id="MCM6773069.1"/>
    </source>
</evidence>
<keyword evidence="2 5" id="KW-0378">Hydrolase</keyword>
<keyword evidence="3" id="KW-0460">Magnesium</keyword>
<reference evidence="5" key="1">
    <citation type="submission" date="2022-06" db="EMBL/GenBank/DDBJ databases">
        <title>Novel species in genus nocardia.</title>
        <authorList>
            <person name="Li F."/>
        </authorList>
    </citation>
    <scope>NUCLEOTIDE SEQUENCE</scope>
    <source>
        <strain evidence="5">CDC141</strain>
    </source>
</reference>
<dbReference type="Pfam" id="PF00293">
    <property type="entry name" value="NUDIX"/>
    <property type="match status" value="1"/>
</dbReference>
<dbReference type="GO" id="GO:0016787">
    <property type="term" value="F:hydrolase activity"/>
    <property type="evidence" value="ECO:0007669"/>
    <property type="project" value="UniProtKB-KW"/>
</dbReference>
<dbReference type="Gene3D" id="3.90.79.10">
    <property type="entry name" value="Nucleoside Triphosphate Pyrophosphohydrolase"/>
    <property type="match status" value="1"/>
</dbReference>
<dbReference type="CDD" id="cd18876">
    <property type="entry name" value="NUDIX_Hydrolase"/>
    <property type="match status" value="1"/>
</dbReference>